<evidence type="ECO:0000313" key="2">
    <source>
        <dbReference type="EMBL" id="GHD15733.1"/>
    </source>
</evidence>
<accession>A0A918X6V9</accession>
<feature type="region of interest" description="Disordered" evidence="1">
    <location>
        <begin position="69"/>
        <end position="101"/>
    </location>
</feature>
<feature type="compositionally biased region" description="Basic and acidic residues" evidence="1">
    <location>
        <begin position="27"/>
        <end position="36"/>
    </location>
</feature>
<evidence type="ECO:0000313" key="3">
    <source>
        <dbReference type="Proteomes" id="UP000654947"/>
    </source>
</evidence>
<evidence type="ECO:0008006" key="4">
    <source>
        <dbReference type="Google" id="ProtNLM"/>
    </source>
</evidence>
<feature type="region of interest" description="Disordered" evidence="1">
    <location>
        <begin position="1"/>
        <end position="36"/>
    </location>
</feature>
<proteinExistence type="predicted"/>
<evidence type="ECO:0000256" key="1">
    <source>
        <dbReference type="SAM" id="MobiDB-lite"/>
    </source>
</evidence>
<comment type="caution">
    <text evidence="2">The sequence shown here is derived from an EMBL/GenBank/DDBJ whole genome shotgun (WGS) entry which is preliminary data.</text>
</comment>
<protein>
    <recommendedName>
        <fullName evidence="4">Transposase</fullName>
    </recommendedName>
</protein>
<dbReference type="AlphaFoldDB" id="A0A918X6V9"/>
<sequence>MTVVVHHGRRQGRGDPEQVDAAPPDRTATDHRGFRTRTENGLWPRIHRSVLDELDRGALLDCSRATIDSQSIHAERGGEEPTDPGRPRSELHLSVWRPGPC</sequence>
<keyword evidence="3" id="KW-1185">Reference proteome</keyword>
<dbReference type="EMBL" id="BMXL01000001">
    <property type="protein sequence ID" value="GHD15733.1"/>
    <property type="molecule type" value="Genomic_DNA"/>
</dbReference>
<gene>
    <name evidence="2" type="ORF">GCM10007147_03430</name>
</gene>
<dbReference type="Proteomes" id="UP000654947">
    <property type="component" value="Unassembled WGS sequence"/>
</dbReference>
<reference evidence="2 3" key="1">
    <citation type="journal article" date="2014" name="Int. J. Syst. Evol. Microbiol.">
        <title>Complete genome sequence of Corynebacterium casei LMG S-19264T (=DSM 44701T), isolated from a smear-ripened cheese.</title>
        <authorList>
            <consortium name="US DOE Joint Genome Institute (JGI-PGF)"/>
            <person name="Walter F."/>
            <person name="Albersmeier A."/>
            <person name="Kalinowski J."/>
            <person name="Ruckert C."/>
        </authorList>
    </citation>
    <scope>NUCLEOTIDE SEQUENCE [LARGE SCALE GENOMIC DNA]</scope>
    <source>
        <strain evidence="2 3">KCTC 19473</strain>
    </source>
</reference>
<feature type="compositionally biased region" description="Basic and acidic residues" evidence="1">
    <location>
        <begin position="73"/>
        <end position="91"/>
    </location>
</feature>
<name>A0A918X6V9_9ACTN</name>
<organism evidence="2 3">
    <name type="scientific">Nocardiopsis kunsanensis</name>
    <dbReference type="NCBI Taxonomy" id="141693"/>
    <lineage>
        <taxon>Bacteria</taxon>
        <taxon>Bacillati</taxon>
        <taxon>Actinomycetota</taxon>
        <taxon>Actinomycetes</taxon>
        <taxon>Streptosporangiales</taxon>
        <taxon>Nocardiopsidaceae</taxon>
        <taxon>Nocardiopsis</taxon>
    </lineage>
</organism>
<feature type="compositionally biased region" description="Basic residues" evidence="1">
    <location>
        <begin position="1"/>
        <end position="11"/>
    </location>
</feature>